<dbReference type="PIRSF" id="PIRSF016719">
    <property type="entry name" value="UCP016719"/>
    <property type="match status" value="1"/>
</dbReference>
<dbReference type="InterPro" id="IPR048502">
    <property type="entry name" value="NamZ_N"/>
</dbReference>
<sequence>MVTGRATGGASRRGFLGALGAGAAAVPAAALGGALPATAAGRPPRTGTDRRRPRVQTGVERLAADDFAALAGQRVGVITNPTGVLADLRHEVDVMAASGAVDLRAVLGPEHGFRGAAQAGASEGTYVDERTGVTVYDAYGADAADFARLYDEADVETVVFDIQDVGARFYTYVWTMYDAMVAAATSGRRFVVLDRPNPVGGEARGPMMTDEFRTFVGNQRIVQQHGMTVGELAAFLDGELITEETGGARLGDRLEVVAMRGWRGTLPYDDTGLPWVPPSPNVPTTDVALAYTGTCWFEGTLMSEGRGTTTPFQTVGSPGADWRWAQAVAGYDPGGLAVRDCFFTPTFSKHAGEVCGGLQLHVTDPVGGVDAITTATAMLVEARRLVEGFAWREDAYDPQRPFWVDKLSGSTRLREMVDAGASVGQITDAWAGELAAFDEQRQPYLRYPRGLS</sequence>
<dbReference type="InterPro" id="IPR008302">
    <property type="entry name" value="NamZ"/>
</dbReference>
<protein>
    <submittedName>
        <fullName evidence="5">DUF1343 domain-containing protein</fullName>
    </submittedName>
</protein>
<dbReference type="InterPro" id="IPR048503">
    <property type="entry name" value="NamZ_C"/>
</dbReference>
<feature type="region of interest" description="Disordered" evidence="1">
    <location>
        <begin position="35"/>
        <end position="56"/>
    </location>
</feature>
<organism evidence="5 6">
    <name type="scientific">Pseudokineococcus basanitobsidens</name>
    <dbReference type="NCBI Taxonomy" id="1926649"/>
    <lineage>
        <taxon>Bacteria</taxon>
        <taxon>Bacillati</taxon>
        <taxon>Actinomycetota</taxon>
        <taxon>Actinomycetes</taxon>
        <taxon>Kineosporiales</taxon>
        <taxon>Kineosporiaceae</taxon>
        <taxon>Pseudokineococcus</taxon>
    </lineage>
</organism>
<dbReference type="Gene3D" id="3.90.1150.140">
    <property type="match status" value="1"/>
</dbReference>
<feature type="domain" description="Peptidoglycan beta-N-acetylmuramidase NamZ C-terminal" evidence="4">
    <location>
        <begin position="290"/>
        <end position="447"/>
    </location>
</feature>
<dbReference type="Proteomes" id="UP001387100">
    <property type="component" value="Unassembled WGS sequence"/>
</dbReference>
<feature type="compositionally biased region" description="Low complexity" evidence="1">
    <location>
        <begin position="35"/>
        <end position="46"/>
    </location>
</feature>
<evidence type="ECO:0000256" key="2">
    <source>
        <dbReference type="SAM" id="SignalP"/>
    </source>
</evidence>
<dbReference type="Pfam" id="PF07075">
    <property type="entry name" value="NamZ_N"/>
    <property type="match status" value="1"/>
</dbReference>
<dbReference type="PROSITE" id="PS51318">
    <property type="entry name" value="TAT"/>
    <property type="match status" value="1"/>
</dbReference>
<keyword evidence="6" id="KW-1185">Reference proteome</keyword>
<dbReference type="InterPro" id="IPR006311">
    <property type="entry name" value="TAT_signal"/>
</dbReference>
<feature type="signal peptide" evidence="2">
    <location>
        <begin position="1"/>
        <end position="39"/>
    </location>
</feature>
<evidence type="ECO:0000313" key="5">
    <source>
        <dbReference type="EMBL" id="MEJ5946694.1"/>
    </source>
</evidence>
<comment type="caution">
    <text evidence="5">The sequence shown here is derived from an EMBL/GenBank/DDBJ whole genome shotgun (WGS) entry which is preliminary data.</text>
</comment>
<reference evidence="5 6" key="1">
    <citation type="journal article" date="2017" name="Int. J. Syst. Evol. Microbiol.">
        <title>Pseudokineococcus basanitobsidens sp. nov., isolated from volcanic rock.</title>
        <authorList>
            <person name="Lee D.W."/>
            <person name="Park M.Y."/>
            <person name="Kim J.J."/>
            <person name="Kim B.S."/>
        </authorList>
    </citation>
    <scope>NUCLEOTIDE SEQUENCE [LARGE SCALE GENOMIC DNA]</scope>
    <source>
        <strain evidence="5 6">DSM 103726</strain>
    </source>
</reference>
<dbReference type="Gene3D" id="3.40.50.12170">
    <property type="entry name" value="Uncharacterised protein PF07075, DUF1343"/>
    <property type="match status" value="1"/>
</dbReference>
<keyword evidence="2" id="KW-0732">Signal</keyword>
<dbReference type="PANTHER" id="PTHR42915">
    <property type="entry name" value="HYPOTHETICAL 460 KDA PROTEIN IN FEUA-SIGW INTERGENIC REGION [PRECURSOR]"/>
    <property type="match status" value="1"/>
</dbReference>
<evidence type="ECO:0000259" key="3">
    <source>
        <dbReference type="Pfam" id="PF07075"/>
    </source>
</evidence>
<evidence type="ECO:0000256" key="1">
    <source>
        <dbReference type="SAM" id="MobiDB-lite"/>
    </source>
</evidence>
<name>A0ABU8RNR4_9ACTN</name>
<feature type="domain" description="Peptidoglycan beta-N-acetylmuramidase NamZ N-terminal" evidence="3">
    <location>
        <begin position="75"/>
        <end position="285"/>
    </location>
</feature>
<gene>
    <name evidence="5" type="ORF">WDZ17_15450</name>
</gene>
<feature type="chain" id="PRO_5045255321" evidence="2">
    <location>
        <begin position="40"/>
        <end position="452"/>
    </location>
</feature>
<dbReference type="PANTHER" id="PTHR42915:SF1">
    <property type="entry name" value="PEPTIDOGLYCAN BETA-N-ACETYLMURAMIDASE NAMZ"/>
    <property type="match status" value="1"/>
</dbReference>
<evidence type="ECO:0000259" key="4">
    <source>
        <dbReference type="Pfam" id="PF20732"/>
    </source>
</evidence>
<dbReference type="Pfam" id="PF20732">
    <property type="entry name" value="NamZ_C"/>
    <property type="match status" value="1"/>
</dbReference>
<accession>A0ABU8RNR4</accession>
<proteinExistence type="predicted"/>
<dbReference type="EMBL" id="JBBIAA010000030">
    <property type="protein sequence ID" value="MEJ5946694.1"/>
    <property type="molecule type" value="Genomic_DNA"/>
</dbReference>
<evidence type="ECO:0000313" key="6">
    <source>
        <dbReference type="Proteomes" id="UP001387100"/>
    </source>
</evidence>